<evidence type="ECO:0000256" key="2">
    <source>
        <dbReference type="ARBA" id="ARBA00022448"/>
    </source>
</evidence>
<dbReference type="GO" id="GO:0006797">
    <property type="term" value="P:polyphosphate metabolic process"/>
    <property type="evidence" value="ECO:0007669"/>
    <property type="project" value="TreeGrafter"/>
</dbReference>
<dbReference type="GO" id="GO:0005886">
    <property type="term" value="C:plasma membrane"/>
    <property type="evidence" value="ECO:0007669"/>
    <property type="project" value="TreeGrafter"/>
</dbReference>
<gene>
    <name evidence="9" type="ORF">E3Q22_00969</name>
</gene>
<dbReference type="Pfam" id="PF03105">
    <property type="entry name" value="SPX"/>
    <property type="match status" value="2"/>
</dbReference>
<sequence length="875" mass="97556">MKFSQSLNINLVPEWSDHYIAYSQLKKKIYQIEKDLTHTYNDRDIEAPLLSYTNNDDDSPAIKLFAPMLEKEVERISSFYKEKEIELDNDRQKLFDSIKRLEFDAFTNANGDINDMSPSRHAEHDDEDDDNDPNDNSDSDEDEDEITKQTRQDLELPSASSIHVDPQQYNDHTRHETDIREAHYKAPFSPGHSRAKTAGHPSTRRSFNGNSNEDDVQNDVPRRKSIGVIRRPSLGIFRSRTNDVDDDEVESIWTSRSNYAIDQRIMIKRRLTEVFVQFSELKQYAEINKTGFKKILKKFDKITDNELQSAFMDSVVNVAYPFTDDSRRRIENVLNQFVEVYARVVTLNNRAVAQNQLKAHLREYVVLERNSVWRQMVGQERRSQGVQIQSMYSGDEEKKLPTGIAKYIPSWLTGRLVAFITAVVVFITLTNLNMFDKGEENCLALLVFCVILWSSEAIPLFVTSLSVPLFIVILRVVKYPDGHRMAAEDAAKYILSQMMNPTIFLLIGGFTIAAALSKHGIDRVLAIRILNLAGTDPKLVLLAQMGVACFSAMWISNVAAPVLCYSLSKPLLRKLPPKSPYAKSMIIGIALAANIGGQASPIASPQNVIALDAMDPPLDWLQWFVIALPVASVTLVLIWGLLLLTYGSGKGTVITMLKPSKDRFTYKQWYITIVTITTIILWCVAHSLQGVIGDMGIIAILPLIAFFGTGILSPHDFNSFPWTIVYLAMGGIALGKGVMSSGLLDSADDAVKEMVNGFGVWRILVIFSVLATIVATFISHTIAAVLLVPIATQVGQNLNPPHGRLLIMATALICSAGMGLPVSGFPNIAAINQEDTMGERYLNTNDFLLNGVPATILAAAVVDTLGFLIMKLMGL</sequence>
<feature type="transmembrane region" description="Helical" evidence="7">
    <location>
        <begin position="724"/>
        <end position="744"/>
    </location>
</feature>
<proteinExistence type="predicted"/>
<dbReference type="GO" id="GO:0005315">
    <property type="term" value="F:phosphate transmembrane transporter activity"/>
    <property type="evidence" value="ECO:0007669"/>
    <property type="project" value="TreeGrafter"/>
</dbReference>
<feature type="compositionally biased region" description="Basic and acidic residues" evidence="6">
    <location>
        <begin position="171"/>
        <end position="184"/>
    </location>
</feature>
<evidence type="ECO:0000256" key="6">
    <source>
        <dbReference type="SAM" id="MobiDB-lite"/>
    </source>
</evidence>
<accession>A0A4T0MEC6</accession>
<dbReference type="CDD" id="cd14478">
    <property type="entry name" value="SPX_PHO87_PHO90_like"/>
    <property type="match status" value="1"/>
</dbReference>
<evidence type="ECO:0000256" key="3">
    <source>
        <dbReference type="ARBA" id="ARBA00022692"/>
    </source>
</evidence>
<dbReference type="PANTHER" id="PTHR10283">
    <property type="entry name" value="SOLUTE CARRIER FAMILY 13 MEMBER"/>
    <property type="match status" value="1"/>
</dbReference>
<name>A0A4T0MEC6_9BASI</name>
<feature type="transmembrane region" description="Helical" evidence="7">
    <location>
        <begin position="847"/>
        <end position="870"/>
    </location>
</feature>
<organism evidence="9 10">
    <name type="scientific">Wallemia mellicola</name>
    <dbReference type="NCBI Taxonomy" id="1708541"/>
    <lineage>
        <taxon>Eukaryota</taxon>
        <taxon>Fungi</taxon>
        <taxon>Dikarya</taxon>
        <taxon>Basidiomycota</taxon>
        <taxon>Wallemiomycotina</taxon>
        <taxon>Wallemiomycetes</taxon>
        <taxon>Wallemiales</taxon>
        <taxon>Wallemiaceae</taxon>
        <taxon>Wallemia</taxon>
    </lineage>
</organism>
<dbReference type="InterPro" id="IPR004680">
    <property type="entry name" value="Cit_transptr-like_dom"/>
</dbReference>
<feature type="transmembrane region" description="Helical" evidence="7">
    <location>
        <begin position="444"/>
        <end position="477"/>
    </location>
</feature>
<protein>
    <submittedName>
        <fullName evidence="9">SPX-domain-containing protein</fullName>
    </submittedName>
</protein>
<evidence type="ECO:0000256" key="7">
    <source>
        <dbReference type="SAM" id="Phobius"/>
    </source>
</evidence>
<dbReference type="PANTHER" id="PTHR10283:SF92">
    <property type="entry name" value="LOW-AFFINITY PHOSPHATE TRANSPORTER PHO91"/>
    <property type="match status" value="1"/>
</dbReference>
<dbReference type="OMA" id="GYGLMYI"/>
<feature type="transmembrane region" description="Helical" evidence="7">
    <location>
        <begin position="498"/>
        <end position="521"/>
    </location>
</feature>
<feature type="domain" description="SPX" evidence="8">
    <location>
        <begin position="1"/>
        <end position="313"/>
    </location>
</feature>
<evidence type="ECO:0000313" key="10">
    <source>
        <dbReference type="Proteomes" id="UP000310685"/>
    </source>
</evidence>
<dbReference type="GO" id="GO:0006817">
    <property type="term" value="P:phosphate ion transport"/>
    <property type="evidence" value="ECO:0007669"/>
    <property type="project" value="TreeGrafter"/>
</dbReference>
<feature type="transmembrane region" description="Helical" evidence="7">
    <location>
        <begin position="412"/>
        <end position="432"/>
    </location>
</feature>
<comment type="subcellular location">
    <subcellularLocation>
        <location evidence="1">Membrane</location>
        <topology evidence="1">Multi-pass membrane protein</topology>
    </subcellularLocation>
</comment>
<evidence type="ECO:0000259" key="8">
    <source>
        <dbReference type="PROSITE" id="PS51382"/>
    </source>
</evidence>
<dbReference type="Proteomes" id="UP000310685">
    <property type="component" value="Unassembled WGS sequence"/>
</dbReference>
<keyword evidence="5 7" id="KW-0472">Membrane</keyword>
<dbReference type="Pfam" id="PF03600">
    <property type="entry name" value="CitMHS"/>
    <property type="match status" value="1"/>
</dbReference>
<feature type="transmembrane region" description="Helical" evidence="7">
    <location>
        <begin position="803"/>
        <end position="822"/>
    </location>
</feature>
<feature type="transmembrane region" description="Helical" evidence="7">
    <location>
        <begin position="623"/>
        <end position="648"/>
    </location>
</feature>
<dbReference type="EMBL" id="SPRC01000007">
    <property type="protein sequence ID" value="TIB81515.1"/>
    <property type="molecule type" value="Genomic_DNA"/>
</dbReference>
<dbReference type="AlphaFoldDB" id="A0A4T0MEC6"/>
<evidence type="ECO:0000256" key="4">
    <source>
        <dbReference type="ARBA" id="ARBA00022989"/>
    </source>
</evidence>
<feature type="compositionally biased region" description="Acidic residues" evidence="6">
    <location>
        <begin position="125"/>
        <end position="145"/>
    </location>
</feature>
<feature type="transmembrane region" description="Helical" evidence="7">
    <location>
        <begin position="695"/>
        <end position="712"/>
    </location>
</feature>
<dbReference type="PROSITE" id="PS51382">
    <property type="entry name" value="SPX"/>
    <property type="match status" value="1"/>
</dbReference>
<keyword evidence="4 7" id="KW-1133">Transmembrane helix</keyword>
<feature type="transmembrane region" description="Helical" evidence="7">
    <location>
        <begin position="764"/>
        <end position="791"/>
    </location>
</feature>
<dbReference type="CDD" id="cd01115">
    <property type="entry name" value="SLC13_permease"/>
    <property type="match status" value="1"/>
</dbReference>
<feature type="region of interest" description="Disordered" evidence="6">
    <location>
        <begin position="108"/>
        <end position="224"/>
    </location>
</feature>
<dbReference type="InterPro" id="IPR004331">
    <property type="entry name" value="SPX_dom"/>
</dbReference>
<evidence type="ECO:0000313" key="9">
    <source>
        <dbReference type="EMBL" id="TIB81515.1"/>
    </source>
</evidence>
<reference evidence="9 10" key="1">
    <citation type="submission" date="2019-03" db="EMBL/GenBank/DDBJ databases">
        <title>Sequencing 25 genomes of Wallemia mellicola.</title>
        <authorList>
            <person name="Gostincar C."/>
        </authorList>
    </citation>
    <scope>NUCLEOTIDE SEQUENCE [LARGE SCALE GENOMIC DNA]</scope>
    <source>
        <strain evidence="9 10">EXF-6152</strain>
    </source>
</reference>
<keyword evidence="2" id="KW-0813">Transport</keyword>
<keyword evidence="3 7" id="KW-0812">Transmembrane</keyword>
<feature type="transmembrane region" description="Helical" evidence="7">
    <location>
        <begin position="669"/>
        <end position="689"/>
    </location>
</feature>
<comment type="caution">
    <text evidence="9">The sequence shown here is derived from an EMBL/GenBank/DDBJ whole genome shotgun (WGS) entry which is preliminary data.</text>
</comment>
<evidence type="ECO:0000256" key="5">
    <source>
        <dbReference type="ARBA" id="ARBA00023136"/>
    </source>
</evidence>
<evidence type="ECO:0000256" key="1">
    <source>
        <dbReference type="ARBA" id="ARBA00004141"/>
    </source>
</evidence>